<protein>
    <submittedName>
        <fullName evidence="4">Malate dehydrogenase 1B NAD-like protein</fullName>
    </submittedName>
</protein>
<dbReference type="InterPro" id="IPR015955">
    <property type="entry name" value="Lactate_DH/Glyco_Ohase_4_C"/>
</dbReference>
<dbReference type="SUPFAM" id="SSF51735">
    <property type="entry name" value="NAD(P)-binding Rossmann-fold domains"/>
    <property type="match status" value="1"/>
</dbReference>
<dbReference type="InterPro" id="IPR010945">
    <property type="entry name" value="Malate_DH_type2"/>
</dbReference>
<dbReference type="PANTHER" id="PTHR23382">
    <property type="entry name" value="MALATE DEHYDROGENASE"/>
    <property type="match status" value="1"/>
</dbReference>
<evidence type="ECO:0000256" key="1">
    <source>
        <dbReference type="ARBA" id="ARBA00009613"/>
    </source>
</evidence>
<evidence type="ECO:0000256" key="2">
    <source>
        <dbReference type="ARBA" id="ARBA00023002"/>
    </source>
</evidence>
<dbReference type="EMBL" id="EU219736">
    <property type="protein sequence ID" value="ABY62779.1"/>
    <property type="molecule type" value="Genomic_DNA"/>
</dbReference>
<accession>C0ILT8</accession>
<comment type="similarity">
    <text evidence="1">Belongs to the LDH/MDH superfamily. MDH type 2 family.</text>
</comment>
<dbReference type="InterPro" id="IPR036291">
    <property type="entry name" value="NAD(P)-bd_dom_sf"/>
</dbReference>
<dbReference type="AlphaFoldDB" id="C0ILT8"/>
<dbReference type="InterPro" id="IPR022383">
    <property type="entry name" value="Lactate/malate_DH_C"/>
</dbReference>
<dbReference type="Gene3D" id="3.90.110.10">
    <property type="entry name" value="Lactate dehydrogenase/glycoside hydrolase, family 4, C-terminal"/>
    <property type="match status" value="1"/>
</dbReference>
<dbReference type="SUPFAM" id="SSF56327">
    <property type="entry name" value="LDH C-terminal domain-like"/>
    <property type="match status" value="1"/>
</dbReference>
<dbReference type="GO" id="GO:0016615">
    <property type="term" value="F:malate dehydrogenase activity"/>
    <property type="evidence" value="ECO:0007669"/>
    <property type="project" value="InterPro"/>
</dbReference>
<dbReference type="Pfam" id="PF02866">
    <property type="entry name" value="Ldh_1_C"/>
    <property type="match status" value="1"/>
</dbReference>
<dbReference type="PROSITE" id="PS51354">
    <property type="entry name" value="GLUTAREDOXIN_2"/>
    <property type="match status" value="1"/>
</dbReference>
<evidence type="ECO:0000259" key="3">
    <source>
        <dbReference type="Pfam" id="PF02866"/>
    </source>
</evidence>
<organism evidence="4">
    <name type="scientific">Hydractinia symbiolongicarpus</name>
    <name type="common">Hermit crab hydroid</name>
    <dbReference type="NCBI Taxonomy" id="13093"/>
    <lineage>
        <taxon>Eukaryota</taxon>
        <taxon>Metazoa</taxon>
        <taxon>Cnidaria</taxon>
        <taxon>Hydrozoa</taxon>
        <taxon>Hydroidolina</taxon>
        <taxon>Anthoathecata</taxon>
        <taxon>Filifera</taxon>
        <taxon>Hydractiniidae</taxon>
        <taxon>Hydractinia</taxon>
    </lineage>
</organism>
<dbReference type="GO" id="GO:0016616">
    <property type="term" value="F:oxidoreductase activity, acting on the CH-OH group of donors, NAD or NADP as acceptor"/>
    <property type="evidence" value="ECO:0007669"/>
    <property type="project" value="InterPro"/>
</dbReference>
<name>C0ILT8_HYDSY</name>
<feature type="domain" description="Lactate/malate dehydrogenase C-terminal" evidence="3">
    <location>
        <begin position="371"/>
        <end position="454"/>
    </location>
</feature>
<dbReference type="Gene3D" id="3.40.50.720">
    <property type="entry name" value="NAD(P)-binding Rossmann-like Domain"/>
    <property type="match status" value="1"/>
</dbReference>
<proteinExistence type="inferred from homology"/>
<keyword evidence="2" id="KW-0560">Oxidoreductase</keyword>
<sequence>MAKYVIAGKSDCPFYARAEMVADELSLRLADFSVHKIVLKPEEWDEWLLKLCEGRGWSYNGDSPIIWRELINRGGKGILLGGCNDFLEMAKGYYGLTCMKSTETLKLIRDENEETKKITEKEEQTKLSSKNLFKISVTNAHSKISYNLLSHICSGKLNIGTVKNKDLSLSLHCVNKDMHDLLDGTKMELQDCAYGELTHVSVETDTKSTFENSDLVIFINESEDLGRNTLQKFKNYALEINRMVNKEAKIVIAGKHAMLTCYVLIHFCTNIPKENFFALSRFEENKIKAALAKKLNIITSCISNVIIWGNSPDFIIDHSFATAKGYEGSVWAPHIGEFSYAINDIIYEKMWLNEELPLTIDAPKNIADFSLSYSAAILSQLQDLMTPCCGGIFSLGLVSKGWYGIPEGLVFSFPVTYENNKVNVVHDLDVNESMKSKLKEAGEKLQKQCNELLESIN</sequence>
<dbReference type="GO" id="GO:0006108">
    <property type="term" value="P:malate metabolic process"/>
    <property type="evidence" value="ECO:0007669"/>
    <property type="project" value="InterPro"/>
</dbReference>
<evidence type="ECO:0000313" key="4">
    <source>
        <dbReference type="EMBL" id="ABY62779.1"/>
    </source>
</evidence>
<reference evidence="4" key="1">
    <citation type="journal article" date="2009" name="Curr. Biol.">
        <title>A hypervariable invertebrate allodeterminant.</title>
        <authorList>
            <person name="Nicotra M.L."/>
            <person name="Powell A.E."/>
            <person name="Rosengarten R.D."/>
            <person name="Moreno M."/>
            <person name="Grimwood J."/>
            <person name="Lakkis F.G."/>
            <person name="Dellaporta S.L."/>
            <person name="Buss L.W."/>
        </authorList>
    </citation>
    <scope>NUCLEOTIDE SEQUENCE</scope>
</reference>
<dbReference type="OrthoDB" id="1510206at2759"/>